<name>A0A3N4NE00_9FLAO</name>
<dbReference type="RefSeq" id="WP_123899141.1">
    <property type="nucleotide sequence ID" value="NZ_RPFJ01000058.1"/>
</dbReference>
<dbReference type="PROSITE" id="PS51257">
    <property type="entry name" value="PROKAR_LIPOPROTEIN"/>
    <property type="match status" value="1"/>
</dbReference>
<accession>A0A3N4NE00</accession>
<organism evidence="1 2">
    <name type="scientific">Aureibaculum marinum</name>
    <dbReference type="NCBI Taxonomy" id="2487930"/>
    <lineage>
        <taxon>Bacteria</taxon>
        <taxon>Pseudomonadati</taxon>
        <taxon>Bacteroidota</taxon>
        <taxon>Flavobacteriia</taxon>
        <taxon>Flavobacteriales</taxon>
        <taxon>Flavobacteriaceae</taxon>
        <taxon>Aureibaculum</taxon>
    </lineage>
</organism>
<dbReference type="Proteomes" id="UP000270856">
    <property type="component" value="Unassembled WGS sequence"/>
</dbReference>
<evidence type="ECO:0000313" key="2">
    <source>
        <dbReference type="Proteomes" id="UP000270856"/>
    </source>
</evidence>
<reference evidence="1 2" key="1">
    <citation type="submission" date="2018-11" db="EMBL/GenBank/DDBJ databases">
        <title>Aureibaculum marinum gen. nov., sp. nov., a member of the family Flavobacteriaceae isolated from the Bohai Sea.</title>
        <authorList>
            <person name="Ji X."/>
        </authorList>
    </citation>
    <scope>NUCLEOTIDE SEQUENCE [LARGE SCALE GENOMIC DNA]</scope>
    <source>
        <strain evidence="1 2">BH-SD17</strain>
    </source>
</reference>
<dbReference type="EMBL" id="RPFJ01000058">
    <property type="protein sequence ID" value="RPD91656.1"/>
    <property type="molecule type" value="Genomic_DNA"/>
</dbReference>
<evidence type="ECO:0000313" key="1">
    <source>
        <dbReference type="EMBL" id="RPD91656.1"/>
    </source>
</evidence>
<sequence length="304" mass="35234">MPRKNILLVAFYVLFFTSCYSQKVDEDVIVIIQPKLENNTTNKMKVLFKGLKLTDSISIENVDGLELNDYPSKKITELNGNKYLEYYTNIIPTKTGKINLPIVKGISDSVTLISEPKIVEVVDALPNVTEDDIVLKLTSDKKKYSLNDTISITLYEYSKYYNVSKITTNTDNDFSMPKIEGKENELAIEMESDFYKVSGNATLEKYIEENFYLEEFDWDPFKDKTTMERLNDSLYLKNLLFSMKLTPKRKGKYKIKPSEFVYFVYKSETDYFDDFKPNGDGSYKVSRPKNKKLFSSNSLEFSVK</sequence>
<dbReference type="AlphaFoldDB" id="A0A3N4NE00"/>
<dbReference type="OrthoDB" id="754680at2"/>
<comment type="caution">
    <text evidence="1">The sequence shown here is derived from an EMBL/GenBank/DDBJ whole genome shotgun (WGS) entry which is preliminary data.</text>
</comment>
<proteinExistence type="predicted"/>
<protein>
    <submittedName>
        <fullName evidence="1">Uncharacterized protein</fullName>
    </submittedName>
</protein>
<gene>
    <name evidence="1" type="ORF">EGM88_14545</name>
</gene>
<keyword evidence="2" id="KW-1185">Reference proteome</keyword>